<evidence type="ECO:0000313" key="4">
    <source>
        <dbReference type="EMBL" id="TSD62221.1"/>
    </source>
</evidence>
<protein>
    <recommendedName>
        <fullName evidence="6">LPXTG cell wall anchor domain-containing protein</fullName>
    </recommendedName>
</protein>
<dbReference type="AlphaFoldDB" id="A0A554S7A7"/>
<organism evidence="4 5">
    <name type="scientific">Aeromicrobium piscarium</name>
    <dbReference type="NCBI Taxonomy" id="2590901"/>
    <lineage>
        <taxon>Bacteria</taxon>
        <taxon>Bacillati</taxon>
        <taxon>Actinomycetota</taxon>
        <taxon>Actinomycetes</taxon>
        <taxon>Propionibacteriales</taxon>
        <taxon>Nocardioidaceae</taxon>
        <taxon>Aeromicrobium</taxon>
    </lineage>
</organism>
<dbReference type="InterPro" id="IPR013783">
    <property type="entry name" value="Ig-like_fold"/>
</dbReference>
<dbReference type="Proteomes" id="UP000316988">
    <property type="component" value="Unassembled WGS sequence"/>
</dbReference>
<keyword evidence="2" id="KW-1133">Transmembrane helix</keyword>
<evidence type="ECO:0008006" key="6">
    <source>
        <dbReference type="Google" id="ProtNLM"/>
    </source>
</evidence>
<accession>A0A554S7A7</accession>
<dbReference type="Gene3D" id="2.60.40.10">
    <property type="entry name" value="Immunoglobulins"/>
    <property type="match status" value="3"/>
</dbReference>
<keyword evidence="2" id="KW-0472">Membrane</keyword>
<feature type="compositionally biased region" description="Gly residues" evidence="1">
    <location>
        <begin position="829"/>
        <end position="839"/>
    </location>
</feature>
<feature type="compositionally biased region" description="Basic and acidic residues" evidence="1">
    <location>
        <begin position="840"/>
        <end position="852"/>
    </location>
</feature>
<proteinExistence type="predicted"/>
<keyword evidence="5" id="KW-1185">Reference proteome</keyword>
<comment type="caution">
    <text evidence="4">The sequence shown here is derived from an EMBL/GenBank/DDBJ whole genome shotgun (WGS) entry which is preliminary data.</text>
</comment>
<evidence type="ECO:0000256" key="2">
    <source>
        <dbReference type="SAM" id="Phobius"/>
    </source>
</evidence>
<sequence>MSQHRRTTTADRLRRRFGRFGVLGMIIALVALTLTPPATAAEAPPAGSYTGTSTAYTGATVDFEIDANGNMSGFDTESYCFDGFGVYPVQWAGMPSTPVNAGEPFDLRWEFGDGSVRAYYELTGTVNADGSASGTGRAGFLPSGTCGGMNFTWTAQGPDGGGGDPGPIEPTISIQPSSVTESQLVSDGVQIIGGDFIADSSVTLTVAGSQVGTKDADADGAVSFGYNGPLAPGSYPVELSSADGSVDSTLTVTADPDPEPEPSVGVSPGSVTVSQLASDGVVFSGEDFGANAQVAITADGSAVETVAANGGGAFSYTYKGQHQPGTLTLTASSAAGQDSATVTVTADPDPEPEPSVSVSPGSVTVSQLASDGVVFSGEDFGANADVTITNGQGDEIVVLADDQGAFSYQYTGDHQPGTLTLTASSAAGQDSATVTVTADAPVYDPDVSLDPTSVTQSALAGGGVTVSGTGFPENADVEVRFDGSAVATVGSDASGTVSYELVREGVAPGTYPVALVSGDWSDQANLTVTADPDPEPEPSVGVSPGSVTVSQLASDGVVFSGEDFGANAQVAITADGSAVETVAANGGGAFSYTYKGQHQPGTLTLTASSAAGQDSATVTVTEDPAVRDPKVTVTPQTLTQSQARDTGVTVASTGWFEGDVVVFSVGGEEAARVTADEQGNATAQLTSDNASIGQHTVTAAVGDASAEATFTVTADPDPNATIPTEPPSEDNLTDGNRGGVTGPDTAVEGSTIELVVPGAEPGSRVGVWAFSEPTYLGAFEVSENRTIQVTLPDGLVGDHRLAVYADAEEEILLGWTSITITQADDGGGDDGGNGGGGGDGGRDRDRDRDGGDRLPNTGANVAGGVAGWALLLLLGGGFLIARSRTQGGALR</sequence>
<dbReference type="EMBL" id="VLNT01000010">
    <property type="protein sequence ID" value="TSD62221.1"/>
    <property type="molecule type" value="Genomic_DNA"/>
</dbReference>
<feature type="region of interest" description="Disordered" evidence="1">
    <location>
        <begin position="332"/>
        <end position="362"/>
    </location>
</feature>
<dbReference type="GO" id="GO:0005975">
    <property type="term" value="P:carbohydrate metabolic process"/>
    <property type="evidence" value="ECO:0007669"/>
    <property type="project" value="UniProtKB-ARBA"/>
</dbReference>
<evidence type="ECO:0000256" key="1">
    <source>
        <dbReference type="SAM" id="MobiDB-lite"/>
    </source>
</evidence>
<feature type="region of interest" description="Disordered" evidence="1">
    <location>
        <begin position="713"/>
        <end position="746"/>
    </location>
</feature>
<evidence type="ECO:0000256" key="3">
    <source>
        <dbReference type="SAM" id="SignalP"/>
    </source>
</evidence>
<reference evidence="4 5" key="1">
    <citation type="submission" date="2019-07" db="EMBL/GenBank/DDBJ databases">
        <authorList>
            <person name="Zhao L.H."/>
        </authorList>
    </citation>
    <scope>NUCLEOTIDE SEQUENCE [LARGE SCALE GENOMIC DNA]</scope>
    <source>
        <strain evidence="4 5">Co35</strain>
    </source>
</reference>
<keyword evidence="3" id="KW-0732">Signal</keyword>
<name>A0A554S7A7_9ACTN</name>
<feature type="chain" id="PRO_5021755608" description="LPXTG cell wall anchor domain-containing protein" evidence="3">
    <location>
        <begin position="41"/>
        <end position="891"/>
    </location>
</feature>
<feature type="region of interest" description="Disordered" evidence="1">
    <location>
        <begin position="822"/>
        <end position="858"/>
    </location>
</feature>
<feature type="compositionally biased region" description="Polar residues" evidence="1">
    <location>
        <begin position="332"/>
        <end position="344"/>
    </location>
</feature>
<evidence type="ECO:0000313" key="5">
    <source>
        <dbReference type="Proteomes" id="UP000316988"/>
    </source>
</evidence>
<feature type="signal peptide" evidence="3">
    <location>
        <begin position="1"/>
        <end position="40"/>
    </location>
</feature>
<gene>
    <name evidence="4" type="ORF">FNM00_12785</name>
</gene>
<dbReference type="OrthoDB" id="9772590at2"/>
<dbReference type="RefSeq" id="WP_143913936.1">
    <property type="nucleotide sequence ID" value="NZ_VLNT01000010.1"/>
</dbReference>
<feature type="transmembrane region" description="Helical" evidence="2">
    <location>
        <begin position="861"/>
        <end position="881"/>
    </location>
</feature>
<keyword evidence="2" id="KW-0812">Transmembrane</keyword>